<gene>
    <name evidence="13" type="ORF">H9L23_18380</name>
</gene>
<dbReference type="Gene3D" id="2.40.170.20">
    <property type="entry name" value="TonB-dependent receptor, beta-barrel domain"/>
    <property type="match status" value="1"/>
</dbReference>
<evidence type="ECO:0000259" key="12">
    <source>
        <dbReference type="Pfam" id="PF07715"/>
    </source>
</evidence>
<dbReference type="Pfam" id="PF13715">
    <property type="entry name" value="CarbopepD_reg_2"/>
    <property type="match status" value="1"/>
</dbReference>
<dbReference type="NCBIfam" id="TIGR04056">
    <property type="entry name" value="OMP_RagA_SusC"/>
    <property type="match status" value="1"/>
</dbReference>
<evidence type="ECO:0000256" key="3">
    <source>
        <dbReference type="ARBA" id="ARBA00022452"/>
    </source>
</evidence>
<dbReference type="EMBL" id="CP060723">
    <property type="protein sequence ID" value="QNN41072.1"/>
    <property type="molecule type" value="Genomic_DNA"/>
</dbReference>
<dbReference type="InterPro" id="IPR000531">
    <property type="entry name" value="Beta-barrel_TonB"/>
</dbReference>
<dbReference type="NCBIfam" id="TIGR04057">
    <property type="entry name" value="SusC_RagA_signa"/>
    <property type="match status" value="1"/>
</dbReference>
<keyword evidence="3 8" id="KW-1134">Transmembrane beta strand</keyword>
<evidence type="ECO:0000256" key="8">
    <source>
        <dbReference type="PROSITE-ProRule" id="PRU01360"/>
    </source>
</evidence>
<dbReference type="InterPro" id="IPR012910">
    <property type="entry name" value="Plug_dom"/>
</dbReference>
<dbReference type="Pfam" id="PF07715">
    <property type="entry name" value="Plug"/>
    <property type="match status" value="1"/>
</dbReference>
<dbReference type="Gene3D" id="2.60.40.1120">
    <property type="entry name" value="Carboxypeptidase-like, regulatory domain"/>
    <property type="match status" value="1"/>
</dbReference>
<evidence type="ECO:0000256" key="1">
    <source>
        <dbReference type="ARBA" id="ARBA00004571"/>
    </source>
</evidence>
<evidence type="ECO:0000259" key="11">
    <source>
        <dbReference type="Pfam" id="PF00593"/>
    </source>
</evidence>
<keyword evidence="2 8" id="KW-0813">Transport</keyword>
<dbReference type="InterPro" id="IPR023997">
    <property type="entry name" value="TonB-dep_OMP_SusC/RagA_CS"/>
</dbReference>
<feature type="transmembrane region" description="Helical" evidence="10">
    <location>
        <begin position="23"/>
        <end position="43"/>
    </location>
</feature>
<keyword evidence="13" id="KW-0675">Receptor</keyword>
<sequence length="1031" mass="112030">MTKIYEQTTENYRKTVPIQKRSFVIPLLKIIYCSLIFLIPIAASAQTVVTGTVKDEKGLPAVGTSVTETDVKNGTSVDANGKFTLTLKGKLKVLTFTLVGYKTQKVTVGASNVVTVNLEEDLNKLNEVVVVGYGTQRKTDLTGSVSSIKSEDLNLGGTTSNIGQAIQGKAAGVQVQQTSFAPGAGMSITVRGGNSINTTNSPLYVVDGFISDNGSTINPNDIEDIQILKDASSAAIYGARGGNGVVLITTKKGKAGRVAIDLDLSNGNQFLTYKPALLNGQQYTDIQNATAIEDGKPVLFPPSFNVANTNWLDEATQNASVHNRSLSISSGDQNSKLYVSGNYINQKGVLKGTGLEKYTARIGAEKNLNERLKLGANFYGSSSKLFQQSYSADITAPLFGLLTALPNIPVYNADGTYFRYQGKNNALASLLEPTNTSTNKLANTNVSLDYQIIKGLTYHLGAGAEYTNLNEGQYIPRTLTAGAVNGGIAAQKSSTTFRWLVENYLTYKFNFGSHDFTALAGVSNQKDVNEFIAAGSKGFPTDEFLFYNLGAGSTPNGTNVTITNLGNGYNSFKEQSTFNSMYGRVNYSYKEKLLASFTLRRDGSSKFGSNNSYGFFPSGAVAYKFTDEEFIKNLNTFSNLKLRASYGVTGNDRITNYLYLSTFTNYSTVLNPGDPLQIGTEPKTLPNPNLKWESTKQFNLGLDMGFFSGRLNATIDLYSKKTSDLLINIPIEQYWGFSSQLVNAGSIQNRGVEFLINTVNIRNNDFTWNTNFNISLNRQKVLSLGPINQISVNTANPSGTVSGREFSRVVAGRELGELFGYIYNGVIKTGETYAPQPGAKPGDPKYQDVNGDGKITPDDMTFLGNSTPRFSMGLGNDFHYKGFDLNIFFQGAFGYSLYNMNRLVLESTTGADALNRFVAGVNENTDVPREGYFLSTFGSYVNSRFVENASYVRLKSVSLGYSLPTKIFDHIKVIKGLRVYAEGQNLFTITNYTGTDPEVNSHSGSNFGGGIDFNAFPAFRTFSAGVKLTIN</sequence>
<keyword evidence="5 9" id="KW-0798">TonB box</keyword>
<dbReference type="InterPro" id="IPR008969">
    <property type="entry name" value="CarboxyPept-like_regulatory"/>
</dbReference>
<dbReference type="InterPro" id="IPR023996">
    <property type="entry name" value="TonB-dep_OMP_SusC/RagA"/>
</dbReference>
<organism evidence="13 14">
    <name type="scientific">Pedobacter roseus</name>
    <dbReference type="NCBI Taxonomy" id="336820"/>
    <lineage>
        <taxon>Bacteria</taxon>
        <taxon>Pseudomonadati</taxon>
        <taxon>Bacteroidota</taxon>
        <taxon>Sphingobacteriia</taxon>
        <taxon>Sphingobacteriales</taxon>
        <taxon>Sphingobacteriaceae</taxon>
        <taxon>Pedobacter</taxon>
    </lineage>
</organism>
<keyword evidence="4 8" id="KW-0812">Transmembrane</keyword>
<dbReference type="PROSITE" id="PS52016">
    <property type="entry name" value="TONB_DEPENDENT_REC_3"/>
    <property type="match status" value="1"/>
</dbReference>
<comment type="subcellular location">
    <subcellularLocation>
        <location evidence="1 8">Cell outer membrane</location>
        <topology evidence="1 8">Multi-pass membrane protein</topology>
    </subcellularLocation>
</comment>
<dbReference type="InterPro" id="IPR036942">
    <property type="entry name" value="Beta-barrel_TonB_sf"/>
</dbReference>
<dbReference type="InterPro" id="IPR039426">
    <property type="entry name" value="TonB-dep_rcpt-like"/>
</dbReference>
<dbReference type="Proteomes" id="UP000515806">
    <property type="component" value="Chromosome"/>
</dbReference>
<dbReference type="PROSITE" id="PS00018">
    <property type="entry name" value="EF_HAND_1"/>
    <property type="match status" value="1"/>
</dbReference>
<evidence type="ECO:0000256" key="6">
    <source>
        <dbReference type="ARBA" id="ARBA00023136"/>
    </source>
</evidence>
<dbReference type="SUPFAM" id="SSF49464">
    <property type="entry name" value="Carboxypeptidase regulatory domain-like"/>
    <property type="match status" value="1"/>
</dbReference>
<dbReference type="FunFam" id="2.170.130.10:FF:000008">
    <property type="entry name" value="SusC/RagA family TonB-linked outer membrane protein"/>
    <property type="match status" value="1"/>
</dbReference>
<evidence type="ECO:0000256" key="4">
    <source>
        <dbReference type="ARBA" id="ARBA00022692"/>
    </source>
</evidence>
<dbReference type="GO" id="GO:0009279">
    <property type="term" value="C:cell outer membrane"/>
    <property type="evidence" value="ECO:0007669"/>
    <property type="project" value="UniProtKB-SubCell"/>
</dbReference>
<keyword evidence="7 8" id="KW-0998">Cell outer membrane</keyword>
<evidence type="ECO:0000256" key="10">
    <source>
        <dbReference type="SAM" id="Phobius"/>
    </source>
</evidence>
<evidence type="ECO:0000256" key="2">
    <source>
        <dbReference type="ARBA" id="ARBA00022448"/>
    </source>
</evidence>
<feature type="domain" description="TonB-dependent receptor plug" evidence="12">
    <location>
        <begin position="138"/>
        <end position="245"/>
    </location>
</feature>
<keyword evidence="6 8" id="KW-0472">Membrane</keyword>
<reference evidence="13 14" key="1">
    <citation type="submission" date="2020-08" db="EMBL/GenBank/DDBJ databases">
        <title>Genome sequence of Pedobacter roseus KACC 11594T.</title>
        <authorList>
            <person name="Hyun D.-W."/>
            <person name="Bae J.-W."/>
        </authorList>
    </citation>
    <scope>NUCLEOTIDE SEQUENCE [LARGE SCALE GENOMIC DNA]</scope>
    <source>
        <strain evidence="13 14">KACC 11594</strain>
    </source>
</reference>
<evidence type="ECO:0000313" key="13">
    <source>
        <dbReference type="EMBL" id="QNN41072.1"/>
    </source>
</evidence>
<evidence type="ECO:0000256" key="7">
    <source>
        <dbReference type="ARBA" id="ARBA00023237"/>
    </source>
</evidence>
<evidence type="ECO:0000313" key="14">
    <source>
        <dbReference type="Proteomes" id="UP000515806"/>
    </source>
</evidence>
<dbReference type="AlphaFoldDB" id="A0A7G9QCJ7"/>
<keyword evidence="14" id="KW-1185">Reference proteome</keyword>
<keyword evidence="10" id="KW-1133">Transmembrane helix</keyword>
<proteinExistence type="inferred from homology"/>
<name>A0A7G9QCJ7_9SPHI</name>
<dbReference type="InterPro" id="IPR037066">
    <property type="entry name" value="Plug_dom_sf"/>
</dbReference>
<evidence type="ECO:0000256" key="9">
    <source>
        <dbReference type="RuleBase" id="RU003357"/>
    </source>
</evidence>
<accession>A0A7G9QCJ7</accession>
<evidence type="ECO:0000256" key="5">
    <source>
        <dbReference type="ARBA" id="ARBA00023077"/>
    </source>
</evidence>
<comment type="similarity">
    <text evidence="8 9">Belongs to the TonB-dependent receptor family.</text>
</comment>
<dbReference type="SUPFAM" id="SSF56935">
    <property type="entry name" value="Porins"/>
    <property type="match status" value="1"/>
</dbReference>
<dbReference type="KEGG" id="proe:H9L23_18380"/>
<dbReference type="RefSeq" id="WP_187591719.1">
    <property type="nucleotide sequence ID" value="NZ_CP060723.1"/>
</dbReference>
<dbReference type="InterPro" id="IPR018247">
    <property type="entry name" value="EF_Hand_1_Ca_BS"/>
</dbReference>
<feature type="domain" description="TonB-dependent receptor-like beta-barrel" evidence="11">
    <location>
        <begin position="425"/>
        <end position="986"/>
    </location>
</feature>
<protein>
    <submittedName>
        <fullName evidence="13">TonB-dependent receptor</fullName>
    </submittedName>
</protein>
<dbReference type="Pfam" id="PF00593">
    <property type="entry name" value="TonB_dep_Rec_b-barrel"/>
    <property type="match status" value="1"/>
</dbReference>
<dbReference type="Gene3D" id="2.170.130.10">
    <property type="entry name" value="TonB-dependent receptor, plug domain"/>
    <property type="match status" value="1"/>
</dbReference>